<sequence length="95" mass="10300">MALQQSISRLVIFTETSRANAGRNPRRARFSPRGAIRRCDGASAAERAHASSPAEDPGSLQDSVWTREAGKKDINEAGARPAALLGMVRRRTAIR</sequence>
<protein>
    <submittedName>
        <fullName evidence="2">Uncharacterized protein</fullName>
    </submittedName>
</protein>
<evidence type="ECO:0000256" key="1">
    <source>
        <dbReference type="SAM" id="MobiDB-lite"/>
    </source>
</evidence>
<organism evidence="2 3">
    <name type="scientific">Synaphobranchus kaupii</name>
    <name type="common">Kaup's arrowtooth eel</name>
    <dbReference type="NCBI Taxonomy" id="118154"/>
    <lineage>
        <taxon>Eukaryota</taxon>
        <taxon>Metazoa</taxon>
        <taxon>Chordata</taxon>
        <taxon>Craniata</taxon>
        <taxon>Vertebrata</taxon>
        <taxon>Euteleostomi</taxon>
        <taxon>Actinopterygii</taxon>
        <taxon>Neopterygii</taxon>
        <taxon>Teleostei</taxon>
        <taxon>Anguilliformes</taxon>
        <taxon>Synaphobranchidae</taxon>
        <taxon>Synaphobranchus</taxon>
    </lineage>
</organism>
<evidence type="ECO:0000313" key="3">
    <source>
        <dbReference type="Proteomes" id="UP001152622"/>
    </source>
</evidence>
<dbReference type="Proteomes" id="UP001152622">
    <property type="component" value="Chromosome 6"/>
</dbReference>
<name>A0A9Q1IYI6_SYNKA</name>
<accession>A0A9Q1IYI6</accession>
<evidence type="ECO:0000313" key="2">
    <source>
        <dbReference type="EMBL" id="KAJ8357638.1"/>
    </source>
</evidence>
<proteinExistence type="predicted"/>
<keyword evidence="3" id="KW-1185">Reference proteome</keyword>
<feature type="region of interest" description="Disordered" evidence="1">
    <location>
        <begin position="19"/>
        <end position="78"/>
    </location>
</feature>
<dbReference type="EMBL" id="JAINUF010000006">
    <property type="protein sequence ID" value="KAJ8357638.1"/>
    <property type="molecule type" value="Genomic_DNA"/>
</dbReference>
<gene>
    <name evidence="2" type="ORF">SKAU_G00204320</name>
</gene>
<comment type="caution">
    <text evidence="2">The sequence shown here is derived from an EMBL/GenBank/DDBJ whole genome shotgun (WGS) entry which is preliminary data.</text>
</comment>
<dbReference type="AlphaFoldDB" id="A0A9Q1IYI6"/>
<reference evidence="2" key="1">
    <citation type="journal article" date="2023" name="Science">
        <title>Genome structures resolve the early diversification of teleost fishes.</title>
        <authorList>
            <person name="Parey E."/>
            <person name="Louis A."/>
            <person name="Montfort J."/>
            <person name="Bouchez O."/>
            <person name="Roques C."/>
            <person name="Iampietro C."/>
            <person name="Lluch J."/>
            <person name="Castinel A."/>
            <person name="Donnadieu C."/>
            <person name="Desvignes T."/>
            <person name="Floi Bucao C."/>
            <person name="Jouanno E."/>
            <person name="Wen M."/>
            <person name="Mejri S."/>
            <person name="Dirks R."/>
            <person name="Jansen H."/>
            <person name="Henkel C."/>
            <person name="Chen W.J."/>
            <person name="Zahm M."/>
            <person name="Cabau C."/>
            <person name="Klopp C."/>
            <person name="Thompson A.W."/>
            <person name="Robinson-Rechavi M."/>
            <person name="Braasch I."/>
            <person name="Lecointre G."/>
            <person name="Bobe J."/>
            <person name="Postlethwait J.H."/>
            <person name="Berthelot C."/>
            <person name="Roest Crollius H."/>
            <person name="Guiguen Y."/>
        </authorList>
    </citation>
    <scope>NUCLEOTIDE SEQUENCE</scope>
    <source>
        <strain evidence="2">WJC10195</strain>
    </source>
</reference>